<dbReference type="Pfam" id="PF02826">
    <property type="entry name" value="2-Hacid_dh_C"/>
    <property type="match status" value="1"/>
</dbReference>
<gene>
    <name evidence="4" type="ORF">SAMN04489714_1093</name>
</gene>
<dbReference type="InterPro" id="IPR006140">
    <property type="entry name" value="D-isomer_DH_NAD-bd"/>
</dbReference>
<dbReference type="CDD" id="cd05300">
    <property type="entry name" value="2-Hacid_dh_1"/>
    <property type="match status" value="1"/>
</dbReference>
<dbReference type="Proteomes" id="UP000198976">
    <property type="component" value="Chromosome I"/>
</dbReference>
<evidence type="ECO:0000313" key="4">
    <source>
        <dbReference type="EMBL" id="SDT94217.1"/>
    </source>
</evidence>
<dbReference type="EMBL" id="LT629792">
    <property type="protein sequence ID" value="SDT94217.1"/>
    <property type="molecule type" value="Genomic_DNA"/>
</dbReference>
<sequence>MSISALTIAVATPLPSDLVEPLMQCDPRLLVDYRPHLLLPQRWVGDWGGDSSVTRTDQEHAEYVQMLTHADILLGIPDSSARLLREVVEHNPKLRWVHTMAAGGGAQVKAAGLSEDDLQRVTFTTSAGVHGTTLAEFALFGLLAGAKDLPRLHSDQRAHHWPDRYPMRHLSEMTVLIMGTGGIGRVVANRLHAFGATVWATSRSGTPVEGVDRLIAMDDLHDALGQCDGLVITLPGTSATRHMIDAAAFASMKPGMILVNVGRGTVIDEGALVDALDGQRVAFAALDVTETEPLQDDSALWDHPRVLISPHTAALSAHEGERIVELFMDNAVRFLDGRPLRNVVNTIEFY</sequence>
<evidence type="ECO:0000313" key="5">
    <source>
        <dbReference type="Proteomes" id="UP000198976"/>
    </source>
</evidence>
<evidence type="ECO:0000256" key="2">
    <source>
        <dbReference type="ARBA" id="ARBA00023027"/>
    </source>
</evidence>
<protein>
    <submittedName>
        <fullName evidence="4">Phosphoglycerate dehydrogenase</fullName>
    </submittedName>
</protein>
<keyword evidence="5" id="KW-1185">Reference proteome</keyword>
<evidence type="ECO:0000256" key="1">
    <source>
        <dbReference type="ARBA" id="ARBA00023002"/>
    </source>
</evidence>
<dbReference type="InterPro" id="IPR029753">
    <property type="entry name" value="D-isomer_DH_CS"/>
</dbReference>
<dbReference type="InterPro" id="IPR036291">
    <property type="entry name" value="NAD(P)-bd_dom_sf"/>
</dbReference>
<dbReference type="PROSITE" id="PS00671">
    <property type="entry name" value="D_2_HYDROXYACID_DH_3"/>
    <property type="match status" value="1"/>
</dbReference>
<feature type="domain" description="S-adenosyl-L-homocysteine hydrolase NAD binding" evidence="3">
    <location>
        <begin position="163"/>
        <end position="320"/>
    </location>
</feature>
<reference evidence="4 5" key="1">
    <citation type="submission" date="2016-10" db="EMBL/GenBank/DDBJ databases">
        <authorList>
            <person name="Varghese N."/>
            <person name="Submissions S."/>
        </authorList>
    </citation>
    <scope>NUCLEOTIDE SEQUENCE [LARGE SCALE GENOMIC DNA]</scope>
    <source>
        <strain evidence="4 5">DSM 9169</strain>
    </source>
</reference>
<dbReference type="Gene3D" id="3.40.50.720">
    <property type="entry name" value="NAD(P)-binding Rossmann-like Domain"/>
    <property type="match status" value="2"/>
</dbReference>
<dbReference type="RefSeq" id="WP_070727381.1">
    <property type="nucleotide sequence ID" value="NZ_LT629792.1"/>
</dbReference>
<proteinExistence type="predicted"/>
<dbReference type="PANTHER" id="PTHR43333:SF1">
    <property type="entry name" value="D-ISOMER SPECIFIC 2-HYDROXYACID DEHYDROGENASE NAD-BINDING DOMAIN-CONTAINING PROTEIN"/>
    <property type="match status" value="1"/>
</dbReference>
<name>A0ABY0V7E0_9ACTO</name>
<evidence type="ECO:0000259" key="3">
    <source>
        <dbReference type="SMART" id="SM00997"/>
    </source>
</evidence>
<organism evidence="4 5">
    <name type="scientific">Schaalia radingae</name>
    <dbReference type="NCBI Taxonomy" id="131110"/>
    <lineage>
        <taxon>Bacteria</taxon>
        <taxon>Bacillati</taxon>
        <taxon>Actinomycetota</taxon>
        <taxon>Actinomycetes</taxon>
        <taxon>Actinomycetales</taxon>
        <taxon>Actinomycetaceae</taxon>
        <taxon>Schaalia</taxon>
    </lineage>
</organism>
<dbReference type="InterPro" id="IPR015878">
    <property type="entry name" value="Ado_hCys_hydrolase_NAD-bd"/>
</dbReference>
<accession>A0ABY0V7E0</accession>
<dbReference type="SMART" id="SM00997">
    <property type="entry name" value="AdoHcyase_NAD"/>
    <property type="match status" value="1"/>
</dbReference>
<dbReference type="PANTHER" id="PTHR43333">
    <property type="entry name" value="2-HACID_DH_C DOMAIN-CONTAINING PROTEIN"/>
    <property type="match status" value="1"/>
</dbReference>
<dbReference type="SUPFAM" id="SSF51735">
    <property type="entry name" value="NAD(P)-binding Rossmann-fold domains"/>
    <property type="match status" value="1"/>
</dbReference>
<keyword evidence="2" id="KW-0520">NAD</keyword>
<keyword evidence="1" id="KW-0560">Oxidoreductase</keyword>